<gene>
    <name evidence="1" type="ORF">NXC12_CH00511</name>
</gene>
<dbReference type="AlphaFoldDB" id="A0AAN1BCW6"/>
<reference evidence="1 2" key="1">
    <citation type="submission" date="2017-04" db="EMBL/GenBank/DDBJ databases">
        <title>Complete genome sequences of Rhizobium genomic linages associated to common bean (phaseolus vulgaris).</title>
        <authorList>
            <person name="Santamaria R.I."/>
            <person name="Bustos P."/>
            <person name="Perez-Carrascal O."/>
            <person name="Martinez-Flores I."/>
            <person name="Juarez S."/>
            <person name="Lozano L."/>
            <person name="Miranda F."/>
            <person name="Vinuesa P."/>
            <person name="Martinez-Romero E."/>
            <person name="Cevallos M.A."/>
            <person name="Romero D."/>
            <person name="Davila G."/>
            <person name="Gonzalez V."/>
        </authorList>
    </citation>
    <scope>NUCLEOTIDE SEQUENCE [LARGE SCALE GENOMIC DNA]</scope>
    <source>
        <strain evidence="1 2">NXC12</strain>
    </source>
</reference>
<organism evidence="1 2">
    <name type="scientific">Rhizobium etli</name>
    <dbReference type="NCBI Taxonomy" id="29449"/>
    <lineage>
        <taxon>Bacteria</taxon>
        <taxon>Pseudomonadati</taxon>
        <taxon>Pseudomonadota</taxon>
        <taxon>Alphaproteobacteria</taxon>
        <taxon>Hyphomicrobiales</taxon>
        <taxon>Rhizobiaceae</taxon>
        <taxon>Rhizobium/Agrobacterium group</taxon>
        <taxon>Rhizobium</taxon>
    </lineage>
</organism>
<protein>
    <submittedName>
        <fullName evidence="1">Uncharacterized protein</fullName>
    </submittedName>
</protein>
<sequence length="81" mass="9121">MNDLFTPIAETKDIDFFDWTGADLDSVVIEEQRSIAVYRNKFGSIVIRAEDPDEDKCIVLSSDEAVLALIQGRKDNMGGRR</sequence>
<proteinExistence type="predicted"/>
<accession>A0AAN1BCW6</accession>
<evidence type="ECO:0000313" key="2">
    <source>
        <dbReference type="Proteomes" id="UP000194159"/>
    </source>
</evidence>
<dbReference type="EMBL" id="CP020906">
    <property type="protein sequence ID" value="ARQ08602.1"/>
    <property type="molecule type" value="Genomic_DNA"/>
</dbReference>
<name>A0AAN1BCW6_RHIET</name>
<evidence type="ECO:0000313" key="1">
    <source>
        <dbReference type="EMBL" id="ARQ08602.1"/>
    </source>
</evidence>
<dbReference type="Proteomes" id="UP000194159">
    <property type="component" value="Chromosome"/>
</dbReference>